<keyword evidence="3" id="KW-0862">Zinc</keyword>
<evidence type="ECO:0000256" key="6">
    <source>
        <dbReference type="ARBA" id="ARBA00023163"/>
    </source>
</evidence>
<dbReference type="CDD" id="cd07153">
    <property type="entry name" value="Fur_like"/>
    <property type="match status" value="1"/>
</dbReference>
<dbReference type="InterPro" id="IPR036390">
    <property type="entry name" value="WH_DNA-bd_sf"/>
</dbReference>
<dbReference type="InterPro" id="IPR002481">
    <property type="entry name" value="FUR"/>
</dbReference>
<dbReference type="Proteomes" id="UP001207605">
    <property type="component" value="Unassembled WGS sequence"/>
</dbReference>
<reference evidence="7 8" key="1">
    <citation type="journal article" date="2021" name="ISME Commun">
        <title>Automated analysis of genomic sequences facilitates high-throughput and comprehensive description of bacteria.</title>
        <authorList>
            <person name="Hitch T.C.A."/>
        </authorList>
    </citation>
    <scope>NUCLEOTIDE SEQUENCE [LARGE SCALE GENOMIC DNA]</scope>
    <source>
        <strain evidence="7 8">Sanger_02</strain>
    </source>
</reference>
<comment type="similarity">
    <text evidence="1">Belongs to the Fur family.</text>
</comment>
<evidence type="ECO:0000256" key="5">
    <source>
        <dbReference type="ARBA" id="ARBA00023125"/>
    </source>
</evidence>
<gene>
    <name evidence="7" type="ORF">OCV65_04575</name>
</gene>
<dbReference type="Gene3D" id="3.30.1490.190">
    <property type="match status" value="1"/>
</dbReference>
<evidence type="ECO:0000313" key="7">
    <source>
        <dbReference type="EMBL" id="MCU6699510.1"/>
    </source>
</evidence>
<evidence type="ECO:0000256" key="1">
    <source>
        <dbReference type="ARBA" id="ARBA00007957"/>
    </source>
</evidence>
<evidence type="ECO:0000313" key="8">
    <source>
        <dbReference type="Proteomes" id="UP001207605"/>
    </source>
</evidence>
<dbReference type="InterPro" id="IPR036388">
    <property type="entry name" value="WH-like_DNA-bd_sf"/>
</dbReference>
<keyword evidence="4" id="KW-0805">Transcription regulation</keyword>
<evidence type="ECO:0000256" key="2">
    <source>
        <dbReference type="ARBA" id="ARBA00022491"/>
    </source>
</evidence>
<evidence type="ECO:0000256" key="3">
    <source>
        <dbReference type="ARBA" id="ARBA00022833"/>
    </source>
</evidence>
<dbReference type="SUPFAM" id="SSF46785">
    <property type="entry name" value="Winged helix' DNA-binding domain"/>
    <property type="match status" value="1"/>
</dbReference>
<name>A0ABT2S4K1_9FIRM</name>
<dbReference type="PANTHER" id="PTHR33202:SF6">
    <property type="entry name" value="ZINC UPTAKE REGULATION PROTEIN"/>
    <property type="match status" value="1"/>
</dbReference>
<dbReference type="Gene3D" id="1.10.10.10">
    <property type="entry name" value="Winged helix-like DNA-binding domain superfamily/Winged helix DNA-binding domain"/>
    <property type="match status" value="1"/>
</dbReference>
<protein>
    <submittedName>
        <fullName evidence="7">Transcriptional repressor</fullName>
    </submittedName>
</protein>
<organism evidence="7 8">
    <name type="scientific">Dorea ammoniilytica</name>
    <dbReference type="NCBI Taxonomy" id="2981788"/>
    <lineage>
        <taxon>Bacteria</taxon>
        <taxon>Bacillati</taxon>
        <taxon>Bacillota</taxon>
        <taxon>Clostridia</taxon>
        <taxon>Lachnospirales</taxon>
        <taxon>Lachnospiraceae</taxon>
        <taxon>Dorea</taxon>
    </lineage>
</organism>
<accession>A0ABT2S4K1</accession>
<keyword evidence="8" id="KW-1185">Reference proteome</keyword>
<dbReference type="RefSeq" id="WP_243061276.1">
    <property type="nucleotide sequence ID" value="NZ_JAOQJV010000003.1"/>
</dbReference>
<dbReference type="InterPro" id="IPR043135">
    <property type="entry name" value="Fur_C"/>
</dbReference>
<evidence type="ECO:0000256" key="4">
    <source>
        <dbReference type="ARBA" id="ARBA00023015"/>
    </source>
</evidence>
<keyword evidence="5" id="KW-0238">DNA-binding</keyword>
<sequence length="142" mass="16346">MSKAQYKTKQMTEILTYLKSVQGQHVTVNDIRRHFQEQGIAVGTTTVYRQLDKMVKEGIVAKYVVDEKSSACFEYIGGQDEGHHCYHCKCEKCGKLIHLHCHEVEELSQHMMEHHSFELNAMRTVFYGVCSECRQKEAGCAE</sequence>
<comment type="caution">
    <text evidence="7">The sequence shown here is derived from an EMBL/GenBank/DDBJ whole genome shotgun (WGS) entry which is preliminary data.</text>
</comment>
<dbReference type="EMBL" id="JAOQJV010000003">
    <property type="protein sequence ID" value="MCU6699510.1"/>
    <property type="molecule type" value="Genomic_DNA"/>
</dbReference>
<dbReference type="Pfam" id="PF01475">
    <property type="entry name" value="FUR"/>
    <property type="match status" value="1"/>
</dbReference>
<keyword evidence="6" id="KW-0804">Transcription</keyword>
<dbReference type="PANTHER" id="PTHR33202">
    <property type="entry name" value="ZINC UPTAKE REGULATION PROTEIN"/>
    <property type="match status" value="1"/>
</dbReference>
<keyword evidence="2" id="KW-0678">Repressor</keyword>
<proteinExistence type="inferred from homology"/>